<reference evidence="17" key="1">
    <citation type="thesis" date="2020" institute="ProQuest LLC" country="789 East Eisenhower Parkway, Ann Arbor, MI, USA">
        <title>Comparative Genomics and Chromosome Evolution.</title>
        <authorList>
            <person name="Mudd A.B."/>
        </authorList>
    </citation>
    <scope>NUCLEOTIDE SEQUENCE</scope>
    <source>
        <strain evidence="17">HN-11 Male</strain>
        <tissue evidence="17">Kidney and liver</tissue>
    </source>
</reference>
<comment type="caution">
    <text evidence="17">The sequence shown here is derived from an EMBL/GenBank/DDBJ whole genome shotgun (WGS) entry which is preliminary data.</text>
</comment>
<dbReference type="GO" id="GO:0004930">
    <property type="term" value="F:G protein-coupled receptor activity"/>
    <property type="evidence" value="ECO:0007669"/>
    <property type="project" value="UniProtKB-KW"/>
</dbReference>
<dbReference type="InterPro" id="IPR000276">
    <property type="entry name" value="GPCR_Rhodpsn"/>
</dbReference>
<evidence type="ECO:0000256" key="15">
    <source>
        <dbReference type="RuleBase" id="RU363047"/>
    </source>
</evidence>
<accession>A0A8J6B8A2</accession>
<dbReference type="PRINTS" id="PR00237">
    <property type="entry name" value="GPCRRHODOPSN"/>
</dbReference>
<organism evidence="17 18">
    <name type="scientific">Eleutherodactylus coqui</name>
    <name type="common">Puerto Rican coqui</name>
    <dbReference type="NCBI Taxonomy" id="57060"/>
    <lineage>
        <taxon>Eukaryota</taxon>
        <taxon>Metazoa</taxon>
        <taxon>Chordata</taxon>
        <taxon>Craniata</taxon>
        <taxon>Vertebrata</taxon>
        <taxon>Euteleostomi</taxon>
        <taxon>Amphibia</taxon>
        <taxon>Batrachia</taxon>
        <taxon>Anura</taxon>
        <taxon>Neobatrachia</taxon>
        <taxon>Hyloidea</taxon>
        <taxon>Eleutherodactylidae</taxon>
        <taxon>Eleutherodactylinae</taxon>
        <taxon>Eleutherodactylus</taxon>
        <taxon>Eleutherodactylus</taxon>
    </lineage>
</organism>
<evidence type="ECO:0000259" key="16">
    <source>
        <dbReference type="PROSITE" id="PS50262"/>
    </source>
</evidence>
<evidence type="ECO:0000256" key="1">
    <source>
        <dbReference type="ARBA" id="ARBA00004651"/>
    </source>
</evidence>
<dbReference type="Proteomes" id="UP000770717">
    <property type="component" value="Unassembled WGS sequence"/>
</dbReference>
<evidence type="ECO:0000256" key="6">
    <source>
        <dbReference type="ARBA" id="ARBA00022725"/>
    </source>
</evidence>
<feature type="transmembrane region" description="Helical" evidence="15">
    <location>
        <begin position="147"/>
        <end position="169"/>
    </location>
</feature>
<dbReference type="PANTHER" id="PTHR24242:SF253">
    <property type="entry name" value="OLFACTORY RECEPTOR-RELATED"/>
    <property type="match status" value="1"/>
</dbReference>
<feature type="transmembrane region" description="Helical" evidence="15">
    <location>
        <begin position="99"/>
        <end position="126"/>
    </location>
</feature>
<feature type="transmembrane region" description="Helical" evidence="15">
    <location>
        <begin position="68"/>
        <end position="87"/>
    </location>
</feature>
<keyword evidence="18" id="KW-1185">Reference proteome</keyword>
<dbReference type="FunFam" id="1.10.1220.70:FF:000001">
    <property type="entry name" value="Olfactory receptor"/>
    <property type="match status" value="1"/>
</dbReference>
<keyword evidence="11 14" id="KW-0675">Receptor</keyword>
<feature type="domain" description="G-protein coupled receptors family 1 profile" evidence="16">
    <location>
        <begin position="49"/>
        <end position="298"/>
    </location>
</feature>
<dbReference type="InterPro" id="IPR000725">
    <property type="entry name" value="Olfact_rcpt"/>
</dbReference>
<dbReference type="GO" id="GO:0004984">
    <property type="term" value="F:olfactory receptor activity"/>
    <property type="evidence" value="ECO:0007669"/>
    <property type="project" value="InterPro"/>
</dbReference>
<evidence type="ECO:0000256" key="12">
    <source>
        <dbReference type="ARBA" id="ARBA00023180"/>
    </source>
</evidence>
<dbReference type="EMBL" id="WNTK01003612">
    <property type="protein sequence ID" value="KAG9465014.1"/>
    <property type="molecule type" value="Genomic_DNA"/>
</dbReference>
<feature type="transmembrane region" description="Helical" evidence="15">
    <location>
        <begin position="208"/>
        <end position="234"/>
    </location>
</feature>
<comment type="subcellular location">
    <subcellularLocation>
        <location evidence="1 15">Cell membrane</location>
        <topology evidence="1 15">Multi-pass membrane protein</topology>
    </subcellularLocation>
</comment>
<dbReference type="Pfam" id="PF13853">
    <property type="entry name" value="7tm_4"/>
    <property type="match status" value="1"/>
</dbReference>
<keyword evidence="12" id="KW-0325">Glycoprotein</keyword>
<evidence type="ECO:0000256" key="14">
    <source>
        <dbReference type="RuleBase" id="RU000688"/>
    </source>
</evidence>
<keyword evidence="8 14" id="KW-0297">G-protein coupled receptor</keyword>
<dbReference type="GO" id="GO:0005886">
    <property type="term" value="C:plasma membrane"/>
    <property type="evidence" value="ECO:0007669"/>
    <property type="project" value="UniProtKB-SubCell"/>
</dbReference>
<dbReference type="PROSITE" id="PS50262">
    <property type="entry name" value="G_PROTEIN_RECEP_F1_2"/>
    <property type="match status" value="1"/>
</dbReference>
<gene>
    <name evidence="17" type="ORF">GDO78_019064</name>
</gene>
<evidence type="ECO:0000256" key="5">
    <source>
        <dbReference type="ARBA" id="ARBA00022692"/>
    </source>
</evidence>
<keyword evidence="3 15" id="KW-1003">Cell membrane</keyword>
<proteinExistence type="inferred from homology"/>
<evidence type="ECO:0000256" key="9">
    <source>
        <dbReference type="ARBA" id="ARBA00023136"/>
    </source>
</evidence>
<dbReference type="PRINTS" id="PR00245">
    <property type="entry name" value="OLFACTORYR"/>
</dbReference>
<keyword evidence="4 15" id="KW-0716">Sensory transduction</keyword>
<dbReference type="FunFam" id="1.20.1070.10:FF:000010">
    <property type="entry name" value="Olfactory receptor"/>
    <property type="match status" value="1"/>
</dbReference>
<evidence type="ECO:0000313" key="17">
    <source>
        <dbReference type="EMBL" id="KAG9465014.1"/>
    </source>
</evidence>
<evidence type="ECO:0000256" key="11">
    <source>
        <dbReference type="ARBA" id="ARBA00023170"/>
    </source>
</evidence>
<dbReference type="Gene3D" id="1.20.1070.10">
    <property type="entry name" value="Rhodopsin 7-helix transmembrane proteins"/>
    <property type="match status" value="1"/>
</dbReference>
<evidence type="ECO:0000256" key="10">
    <source>
        <dbReference type="ARBA" id="ARBA00023157"/>
    </source>
</evidence>
<evidence type="ECO:0000256" key="8">
    <source>
        <dbReference type="ARBA" id="ARBA00023040"/>
    </source>
</evidence>
<keyword evidence="6 15" id="KW-0552">Olfaction</keyword>
<evidence type="ECO:0000256" key="4">
    <source>
        <dbReference type="ARBA" id="ARBA00022606"/>
    </source>
</evidence>
<dbReference type="InterPro" id="IPR017452">
    <property type="entry name" value="GPCR_Rhodpsn_7TM"/>
</dbReference>
<dbReference type="OrthoDB" id="5967130at2759"/>
<evidence type="ECO:0000256" key="3">
    <source>
        <dbReference type="ARBA" id="ARBA00022475"/>
    </source>
</evidence>
<evidence type="ECO:0000313" key="18">
    <source>
        <dbReference type="Proteomes" id="UP000770717"/>
    </source>
</evidence>
<keyword evidence="9 15" id="KW-0472">Membrane</keyword>
<feature type="transmembrane region" description="Helical" evidence="15">
    <location>
        <begin position="281"/>
        <end position="300"/>
    </location>
</feature>
<keyword evidence="13 14" id="KW-0807">Transducer</keyword>
<evidence type="ECO:0000256" key="2">
    <source>
        <dbReference type="ARBA" id="ARBA00010663"/>
    </source>
</evidence>
<feature type="transmembrane region" description="Helical" evidence="15">
    <location>
        <begin position="33"/>
        <end position="56"/>
    </location>
</feature>
<keyword evidence="10" id="KW-1015">Disulfide bond</keyword>
<evidence type="ECO:0000256" key="13">
    <source>
        <dbReference type="ARBA" id="ARBA00023224"/>
    </source>
</evidence>
<feature type="transmembrane region" description="Helical" evidence="15">
    <location>
        <begin position="246"/>
        <end position="269"/>
    </location>
</feature>
<dbReference type="PROSITE" id="PS00237">
    <property type="entry name" value="G_PROTEIN_RECEP_F1_1"/>
    <property type="match status" value="1"/>
</dbReference>
<sequence>MLAVHPSRPTENNLTAVTEFLLLGFQSSQCSGIFLFCLFLGIYCGTICGNLLIITLVSTSKNLHTPMYFFISQLSISDMLVITDIAPNMLHMLLNNGRIIAFIDCIAQFYFFSTSEAFECFLLAVMSYDRYVAICNPLHYTSIMTNALCVILTIICWLLGLSVISVYTITITKLTFCGRNIINHLFCDLVPLLELVCSDTSIMQLEMYILGFPIVFVPTTIIVMSYTCIVLAILRIPSSTGRHKAFSTCSSHLIVVSIFYWTLFSVYVVPTKDITLSMSKILSLLYTVFTPLVNPIIYSLRNEDIKKAVQKTLYKQIIW</sequence>
<dbReference type="PANTHER" id="PTHR24242">
    <property type="entry name" value="G-PROTEIN COUPLED RECEPTOR"/>
    <property type="match status" value="1"/>
</dbReference>
<dbReference type="SUPFAM" id="SSF81321">
    <property type="entry name" value="Family A G protein-coupled receptor-like"/>
    <property type="match status" value="1"/>
</dbReference>
<keyword evidence="7 15" id="KW-1133">Transmembrane helix</keyword>
<name>A0A8J6B8A2_ELECQ</name>
<dbReference type="AlphaFoldDB" id="A0A8J6B8A2"/>
<comment type="similarity">
    <text evidence="2 14">Belongs to the G-protein coupled receptor 1 family.</text>
</comment>
<keyword evidence="5 14" id="KW-0812">Transmembrane</keyword>
<evidence type="ECO:0000256" key="7">
    <source>
        <dbReference type="ARBA" id="ARBA00022989"/>
    </source>
</evidence>
<dbReference type="InterPro" id="IPR050939">
    <property type="entry name" value="Olfactory_GPCR1"/>
</dbReference>
<protein>
    <recommendedName>
        <fullName evidence="15">Olfactory receptor</fullName>
    </recommendedName>
</protein>